<comment type="caution">
    <text evidence="1">The sequence shown here is derived from an EMBL/GenBank/DDBJ whole genome shotgun (WGS) entry which is preliminary data.</text>
</comment>
<proteinExistence type="predicted"/>
<name>V6TV10_GIAIN</name>
<sequence length="156" mass="17638">MNSVSAEVNRPPIYHVAKVLNNFLFGSLYGKDEDLEMWEFFVALCCCIGIRVWAVEKEERTTFFLRDTASSDVGSAFSLPNNKVVKWYDLSIPFKVVAEKGARALEEVSIEVSTIPYNMVLEDICALKDCIATTVFPEEKKKVNGVRSFLKARKSK</sequence>
<dbReference type="AlphaFoldDB" id="V6TV10"/>
<protein>
    <submittedName>
        <fullName evidence="1">DNA-dependent RNA polymerase beta' subunit/160 kD subunit</fullName>
    </submittedName>
</protein>
<accession>V6TV10</accession>
<evidence type="ECO:0000313" key="1">
    <source>
        <dbReference type="EMBL" id="ESU40850.1"/>
    </source>
</evidence>
<reference evidence="2" key="1">
    <citation type="submission" date="2012-02" db="EMBL/GenBank/DDBJ databases">
        <title>Genome sequencing of Giardia lamblia Genotypes A2 and B isolates (DH and GS) and comparative analysis with the genomes of Genotypes A1 and E (WB and Pig).</title>
        <authorList>
            <person name="Adam R."/>
            <person name="Dahlstrom E."/>
            <person name="Martens C."/>
            <person name="Bruno D."/>
            <person name="Barbian K."/>
            <person name="Porcella S.F."/>
            <person name="Nash T."/>
        </authorList>
    </citation>
    <scope>NUCLEOTIDE SEQUENCE</scope>
    <source>
        <strain evidence="2">GS</strain>
    </source>
</reference>
<gene>
    <name evidence="1" type="ORF">GSB_154695</name>
</gene>
<organism evidence="1 2">
    <name type="scientific">Giardia intestinalis</name>
    <name type="common">Giardia lamblia</name>
    <dbReference type="NCBI Taxonomy" id="5741"/>
    <lineage>
        <taxon>Eukaryota</taxon>
        <taxon>Metamonada</taxon>
        <taxon>Diplomonadida</taxon>
        <taxon>Hexamitidae</taxon>
        <taxon>Giardiinae</taxon>
        <taxon>Giardia</taxon>
    </lineage>
</organism>
<reference evidence="1 2" key="2">
    <citation type="journal article" date="2013" name="Genome Biol. Evol.">
        <title>Genome sequencing of Giardia lamblia genotypes A2 and B isolates (DH and GS) and comparative analysis with the genomes of genotypes A1 and E (WB and Pig).</title>
        <authorList>
            <person name="Adam R.D."/>
            <person name="Dahlstrom E.W."/>
            <person name="Martens C.A."/>
            <person name="Bruno D.P."/>
            <person name="Barbian K.D."/>
            <person name="Ricklefs S.M."/>
            <person name="Hernandez M.M."/>
            <person name="Narla N.P."/>
            <person name="Patel R.B."/>
            <person name="Porcella S.F."/>
            <person name="Nash T.E."/>
        </authorList>
    </citation>
    <scope>NUCLEOTIDE SEQUENCE [LARGE SCALE GENOMIC DNA]</scope>
    <source>
        <strain evidence="1 2">GS</strain>
    </source>
</reference>
<dbReference type="EMBL" id="AHHH01000168">
    <property type="protein sequence ID" value="ESU40850.1"/>
    <property type="molecule type" value="Genomic_DNA"/>
</dbReference>
<evidence type="ECO:0000313" key="2">
    <source>
        <dbReference type="Proteomes" id="UP000018040"/>
    </source>
</evidence>
<dbReference type="Proteomes" id="UP000018040">
    <property type="component" value="Unassembled WGS sequence"/>
</dbReference>